<dbReference type="PANTHER" id="PTHR31302:SF0">
    <property type="entry name" value="TRANSMEMBRANE PROTEIN WITH METALLOPHOSPHOESTERASE DOMAIN"/>
    <property type="match status" value="1"/>
</dbReference>
<evidence type="ECO:0000313" key="3">
    <source>
        <dbReference type="Proteomes" id="UP000255517"/>
    </source>
</evidence>
<dbReference type="STRING" id="1122949.GCA_000378725_00738"/>
<feature type="domain" description="Calcineurin-like phosphoesterase" evidence="1">
    <location>
        <begin position="38"/>
        <end position="187"/>
    </location>
</feature>
<dbReference type="Gene3D" id="3.60.21.10">
    <property type="match status" value="1"/>
</dbReference>
<dbReference type="InterPro" id="IPR029052">
    <property type="entry name" value="Metallo-depent_PP-like"/>
</dbReference>
<evidence type="ECO:0000259" key="1">
    <source>
        <dbReference type="Pfam" id="PF00149"/>
    </source>
</evidence>
<dbReference type="SUPFAM" id="SSF56300">
    <property type="entry name" value="Metallo-dependent phosphatases"/>
    <property type="match status" value="1"/>
</dbReference>
<dbReference type="InterPro" id="IPR004843">
    <property type="entry name" value="Calcineurin-like_PHP"/>
</dbReference>
<dbReference type="PANTHER" id="PTHR31302">
    <property type="entry name" value="TRANSMEMBRANE PROTEIN WITH METALLOPHOSPHOESTERASE DOMAIN-RELATED"/>
    <property type="match status" value="1"/>
</dbReference>
<proteinExistence type="predicted"/>
<name>A0A379C4J0_9FIRM</name>
<keyword evidence="2" id="KW-0378">Hydrolase</keyword>
<sequence>MKILSIIFIIFIYSIYENKYYKIHNIKIKSEKVHKKVKFIQISDYHLNPFINLKSLERHINKFQADFVFLTGDFINRSTRPKDFSKMEDFLKIFSSEVFFVSGNHEEENENCSLFFDILNKYHVKLLDNKNAIRGDININGKFYNGKTSNLKCLNDKYNILLIHDPLDFIYNEDKNFDLVLSGHLHGGQVTLPFIGAFIDPYFNLFPKYSKGFYKIRQSILYITSGMGSKFILRTFNPCEMIFFTLDNED</sequence>
<dbReference type="RefSeq" id="WP_019034606.1">
    <property type="nucleotide sequence ID" value="NZ_UGSZ01000001.1"/>
</dbReference>
<dbReference type="EMBL" id="UGSZ01000001">
    <property type="protein sequence ID" value="SUB57180.1"/>
    <property type="molecule type" value="Genomic_DNA"/>
</dbReference>
<evidence type="ECO:0000313" key="2">
    <source>
        <dbReference type="EMBL" id="SUB57180.1"/>
    </source>
</evidence>
<protein>
    <submittedName>
        <fullName evidence="2">Uncharacterized metallophosphoesterase Cj0846</fullName>
        <ecNumber evidence="2">3.1.-.-</ecNumber>
    </submittedName>
</protein>
<accession>A0A379C4J0</accession>
<gene>
    <name evidence="2" type="ORF">NCTC13149_00996</name>
</gene>
<reference evidence="2 3" key="1">
    <citation type="submission" date="2018-06" db="EMBL/GenBank/DDBJ databases">
        <authorList>
            <consortium name="Pathogen Informatics"/>
            <person name="Doyle S."/>
        </authorList>
    </citation>
    <scope>NUCLEOTIDE SEQUENCE [LARGE SCALE GENOMIC DNA]</scope>
    <source>
        <strain evidence="2 3">NCTC13149</strain>
    </source>
</reference>
<dbReference type="Proteomes" id="UP000255517">
    <property type="component" value="Unassembled WGS sequence"/>
</dbReference>
<dbReference type="InterPro" id="IPR051158">
    <property type="entry name" value="Metallophosphoesterase_sf"/>
</dbReference>
<dbReference type="GO" id="GO:0016787">
    <property type="term" value="F:hydrolase activity"/>
    <property type="evidence" value="ECO:0007669"/>
    <property type="project" value="UniProtKB-KW"/>
</dbReference>
<dbReference type="OrthoDB" id="9780884at2"/>
<dbReference type="AlphaFoldDB" id="A0A379C4J0"/>
<dbReference type="EC" id="3.1.-.-" evidence="2"/>
<organism evidence="2 3">
    <name type="scientific">Peptoniphilus lacrimalis</name>
    <dbReference type="NCBI Taxonomy" id="33031"/>
    <lineage>
        <taxon>Bacteria</taxon>
        <taxon>Bacillati</taxon>
        <taxon>Bacillota</taxon>
        <taxon>Tissierellia</taxon>
        <taxon>Tissierellales</taxon>
        <taxon>Peptoniphilaceae</taxon>
        <taxon>Peptoniphilus</taxon>
    </lineage>
</organism>
<dbReference type="Pfam" id="PF00149">
    <property type="entry name" value="Metallophos"/>
    <property type="match status" value="1"/>
</dbReference>